<dbReference type="Gene3D" id="3.30.40.10">
    <property type="entry name" value="Zinc/RING finger domain, C3HC4 (zinc finger)"/>
    <property type="match status" value="1"/>
</dbReference>
<gene>
    <name evidence="1" type="ORF">TL16_g07690</name>
</gene>
<evidence type="ECO:0000313" key="1">
    <source>
        <dbReference type="EMBL" id="GMH78149.1"/>
    </source>
</evidence>
<accession>A0A9W7AUM0</accession>
<sequence>MKKPPASLPPAPPVPLNISFEEEEEDEDKCIICIDNIVNVKLRPCGHSATCRECTEQLRGKEVFDVLDIGNARDVGPDLPLERQVLVITKSEDLVKLRALAKLCSKGFFDDPSLLVVAWRRMLEVLVLAMPPVVEKKARGKKKQKQKKKADPMKLEILDACLALGKACGFVGDFDDSRRYFKRAKEG</sequence>
<organism evidence="1 2">
    <name type="scientific">Triparma laevis f. inornata</name>
    <dbReference type="NCBI Taxonomy" id="1714386"/>
    <lineage>
        <taxon>Eukaryota</taxon>
        <taxon>Sar</taxon>
        <taxon>Stramenopiles</taxon>
        <taxon>Ochrophyta</taxon>
        <taxon>Bolidophyceae</taxon>
        <taxon>Parmales</taxon>
        <taxon>Triparmaceae</taxon>
        <taxon>Triparma</taxon>
    </lineage>
</organism>
<proteinExistence type="predicted"/>
<dbReference type="InterPro" id="IPR013083">
    <property type="entry name" value="Znf_RING/FYVE/PHD"/>
</dbReference>
<dbReference type="Proteomes" id="UP001162640">
    <property type="component" value="Unassembled WGS sequence"/>
</dbReference>
<evidence type="ECO:0008006" key="3">
    <source>
        <dbReference type="Google" id="ProtNLM"/>
    </source>
</evidence>
<evidence type="ECO:0000313" key="2">
    <source>
        <dbReference type="Proteomes" id="UP001162640"/>
    </source>
</evidence>
<comment type="caution">
    <text evidence="1">The sequence shown here is derived from an EMBL/GenBank/DDBJ whole genome shotgun (WGS) entry which is preliminary data.</text>
</comment>
<dbReference type="Pfam" id="PF13920">
    <property type="entry name" value="zf-C3HC4_3"/>
    <property type="match status" value="1"/>
</dbReference>
<dbReference type="AlphaFoldDB" id="A0A9W7AUM0"/>
<dbReference type="SUPFAM" id="SSF57850">
    <property type="entry name" value="RING/U-box"/>
    <property type="match status" value="1"/>
</dbReference>
<protein>
    <recommendedName>
        <fullName evidence="3">RING-type domain-containing protein</fullName>
    </recommendedName>
</protein>
<reference evidence="2" key="1">
    <citation type="journal article" date="2023" name="Commun. Biol.">
        <title>Genome analysis of Parmales, the sister group of diatoms, reveals the evolutionary specialization of diatoms from phago-mixotrophs to photoautotrophs.</title>
        <authorList>
            <person name="Ban H."/>
            <person name="Sato S."/>
            <person name="Yoshikawa S."/>
            <person name="Yamada K."/>
            <person name="Nakamura Y."/>
            <person name="Ichinomiya M."/>
            <person name="Sato N."/>
            <person name="Blanc-Mathieu R."/>
            <person name="Endo H."/>
            <person name="Kuwata A."/>
            <person name="Ogata H."/>
        </authorList>
    </citation>
    <scope>NUCLEOTIDE SEQUENCE [LARGE SCALE GENOMIC DNA]</scope>
</reference>
<name>A0A9W7AUM0_9STRA</name>
<dbReference type="EMBL" id="BLQM01000245">
    <property type="protein sequence ID" value="GMH78149.1"/>
    <property type="molecule type" value="Genomic_DNA"/>
</dbReference>